<comment type="similarity">
    <text evidence="1">Belongs to the peptidase M4 family.</text>
</comment>
<feature type="signal peptide" evidence="9">
    <location>
        <begin position="1"/>
        <end position="18"/>
    </location>
</feature>
<organism evidence="11 12">
    <name type="scientific">Alishewanella tabrizica</name>
    <dbReference type="NCBI Taxonomy" id="671278"/>
    <lineage>
        <taxon>Bacteria</taxon>
        <taxon>Pseudomonadati</taxon>
        <taxon>Pseudomonadota</taxon>
        <taxon>Gammaproteobacteria</taxon>
        <taxon>Alteromonadales</taxon>
        <taxon>Alteromonadaceae</taxon>
        <taxon>Alishewanella</taxon>
    </lineage>
</organism>
<dbReference type="InterPro" id="IPR023612">
    <property type="entry name" value="Peptidase_M4"/>
</dbReference>
<feature type="domain" description="FHA" evidence="10">
    <location>
        <begin position="776"/>
        <end position="825"/>
    </location>
</feature>
<reference evidence="12" key="1">
    <citation type="journal article" date="2019" name="Int. J. Syst. Evol. Microbiol.">
        <title>The Global Catalogue of Microorganisms (GCM) 10K type strain sequencing project: providing services to taxonomists for standard genome sequencing and annotation.</title>
        <authorList>
            <consortium name="The Broad Institute Genomics Platform"/>
            <consortium name="The Broad Institute Genome Sequencing Center for Infectious Disease"/>
            <person name="Wu L."/>
            <person name="Ma J."/>
        </authorList>
    </citation>
    <scope>NUCLEOTIDE SEQUENCE [LARGE SCALE GENOMIC DNA]</scope>
    <source>
        <strain evidence="12">KCTC 23723</strain>
    </source>
</reference>
<dbReference type="Gene3D" id="2.60.200.20">
    <property type="match status" value="2"/>
</dbReference>
<keyword evidence="8" id="KW-1133">Transmembrane helix</keyword>
<dbReference type="CDD" id="cd00060">
    <property type="entry name" value="FHA"/>
    <property type="match status" value="2"/>
</dbReference>
<dbReference type="SMART" id="SM00240">
    <property type="entry name" value="FHA"/>
    <property type="match status" value="2"/>
</dbReference>
<keyword evidence="5" id="KW-0862">Zinc</keyword>
<dbReference type="Pfam" id="PF02868">
    <property type="entry name" value="Peptidase_M4_C"/>
    <property type="match status" value="1"/>
</dbReference>
<evidence type="ECO:0000256" key="6">
    <source>
        <dbReference type="ARBA" id="ARBA00023049"/>
    </source>
</evidence>
<dbReference type="RefSeq" id="WP_189484220.1">
    <property type="nucleotide sequence ID" value="NZ_BMYR01000021.1"/>
</dbReference>
<evidence type="ECO:0000256" key="8">
    <source>
        <dbReference type="SAM" id="Phobius"/>
    </source>
</evidence>
<gene>
    <name evidence="11" type="ORF">GCM10008111_31760</name>
</gene>
<accession>A0ABQ2WU70</accession>
<proteinExistence type="inferred from homology"/>
<dbReference type="SUPFAM" id="SSF49879">
    <property type="entry name" value="SMAD/FHA domain"/>
    <property type="match status" value="2"/>
</dbReference>
<sequence>MLKRLLGCLCWLPFVLMADDNTNAVATALAPPKYATDFAPLAREVNNPTDFVNWAQANKALLGMADNAEIVLKAAIQEPNGYSLYRIQQNINGIEVFAHQSVLLFLHGQPVSAHKTTTSLPADAALSMAQWLGVVQKTLQQQQIVYDGELRIKPVYWPQGDKLLAAAKVDGKLRYQQTDYPYTLFISAGGDVLQQLATRWQFSYQLVDADQMCSRMSYSSPTTVDDLLQLTNAYIALYEPASSAVEASTPASQQLATLFDQVGRFMAEQFGSLQYDTAGNSPVFALIGGKMFHYRQGASVSCAGSSNDSNAFFMLVHDDYGQTVGLVQVHAPLLQNPEVIMHELAHGIVAFSSGLVYQDEPGALNEAFADIAGVSFVAWMNNRLNTPENSDWAIRLISRVIRDFRYPNRADNNPDHYLERYTGAKDHGGVHINSSIVNHAFYLLAEGGAHRRLGGVEVPKLGMQKALKLWHYASTKIMTPTSDFRDARYAIAEAAEIIYGKYSAERTAVHKAFDAVGIKGSWTENIPPAKPLPQPKPEPKAEPKQIPLPEPIPEPKADLPALPEAKTPPALPQSVPAVSVNAVHLAMAMAGLLLCYGLWLLLKRARPGRQADTGFQPYQYRGVSPAPQPFARSTEEPPLLYFHTPHHCYPLRQAQLRKGIVVGRADDAAITVSHASVSSQHLRITKRANTVVVEDIGSSYGTKLEGKALPAYTATSVQLPVQITLADLKCVLSADAKLSMADKPETAKMASLSFLQLSIGTRQVWVSSMASAAKPFSVGRAAENDAEVAHPSVSSHHGCIFYQHNSWYYRDLGSSYGSAITRNQQQVKLQSGEPVSLDGVAELYLADFCIAVGVADSDGVVKL</sequence>
<keyword evidence="6" id="KW-0482">Metalloprotease</keyword>
<evidence type="ECO:0000256" key="9">
    <source>
        <dbReference type="SAM" id="SignalP"/>
    </source>
</evidence>
<keyword evidence="3 9" id="KW-0732">Signal</keyword>
<protein>
    <recommendedName>
        <fullName evidence="10">FHA domain-containing protein</fullName>
    </recommendedName>
</protein>
<evidence type="ECO:0000313" key="11">
    <source>
        <dbReference type="EMBL" id="GGW73406.1"/>
    </source>
</evidence>
<evidence type="ECO:0000256" key="5">
    <source>
        <dbReference type="ARBA" id="ARBA00022833"/>
    </source>
</evidence>
<dbReference type="InterPro" id="IPR000253">
    <property type="entry name" value="FHA_dom"/>
</dbReference>
<evidence type="ECO:0000256" key="4">
    <source>
        <dbReference type="ARBA" id="ARBA00022801"/>
    </source>
</evidence>
<dbReference type="InterPro" id="IPR001570">
    <property type="entry name" value="Peptidase_M4_C_domain"/>
</dbReference>
<dbReference type="PROSITE" id="PS50006">
    <property type="entry name" value="FHA_DOMAIN"/>
    <property type="match status" value="2"/>
</dbReference>
<feature type="domain" description="FHA" evidence="10">
    <location>
        <begin position="660"/>
        <end position="709"/>
    </location>
</feature>
<evidence type="ECO:0000256" key="3">
    <source>
        <dbReference type="ARBA" id="ARBA00022729"/>
    </source>
</evidence>
<evidence type="ECO:0000313" key="12">
    <source>
        <dbReference type="Proteomes" id="UP000634667"/>
    </source>
</evidence>
<comment type="caution">
    <text evidence="11">The sequence shown here is derived from an EMBL/GenBank/DDBJ whole genome shotgun (WGS) entry which is preliminary data.</text>
</comment>
<name>A0ABQ2WU70_9ALTE</name>
<keyword evidence="12" id="KW-1185">Reference proteome</keyword>
<evidence type="ECO:0000256" key="2">
    <source>
        <dbReference type="ARBA" id="ARBA00022670"/>
    </source>
</evidence>
<dbReference type="Pfam" id="PF00498">
    <property type="entry name" value="FHA"/>
    <property type="match status" value="2"/>
</dbReference>
<evidence type="ECO:0000259" key="10">
    <source>
        <dbReference type="PROSITE" id="PS50006"/>
    </source>
</evidence>
<dbReference type="PANTHER" id="PTHR33794:SF3">
    <property type="entry name" value="NEUTRAL PROTEASE B"/>
    <property type="match status" value="1"/>
</dbReference>
<dbReference type="PANTHER" id="PTHR33794">
    <property type="entry name" value="BACILLOLYSIN"/>
    <property type="match status" value="1"/>
</dbReference>
<dbReference type="InterPro" id="IPR027268">
    <property type="entry name" value="Peptidase_M4/M1_CTD_sf"/>
</dbReference>
<dbReference type="Gene3D" id="1.10.390.10">
    <property type="entry name" value="Neutral Protease Domain 2"/>
    <property type="match status" value="1"/>
</dbReference>
<keyword evidence="2" id="KW-0645">Protease</keyword>
<dbReference type="InterPro" id="IPR008984">
    <property type="entry name" value="SMAD_FHA_dom_sf"/>
</dbReference>
<feature type="region of interest" description="Disordered" evidence="7">
    <location>
        <begin position="524"/>
        <end position="564"/>
    </location>
</feature>
<dbReference type="EMBL" id="BMYR01000021">
    <property type="protein sequence ID" value="GGW73406.1"/>
    <property type="molecule type" value="Genomic_DNA"/>
</dbReference>
<evidence type="ECO:0000256" key="1">
    <source>
        <dbReference type="ARBA" id="ARBA00009388"/>
    </source>
</evidence>
<keyword evidence="8" id="KW-0812">Transmembrane</keyword>
<dbReference type="SUPFAM" id="SSF55486">
    <property type="entry name" value="Metalloproteases ('zincins'), catalytic domain"/>
    <property type="match status" value="1"/>
</dbReference>
<dbReference type="Proteomes" id="UP000634667">
    <property type="component" value="Unassembled WGS sequence"/>
</dbReference>
<feature type="transmembrane region" description="Helical" evidence="8">
    <location>
        <begin position="582"/>
        <end position="602"/>
    </location>
</feature>
<keyword evidence="4" id="KW-0378">Hydrolase</keyword>
<feature type="chain" id="PRO_5046613056" description="FHA domain-containing protein" evidence="9">
    <location>
        <begin position="19"/>
        <end position="863"/>
    </location>
</feature>
<keyword evidence="8" id="KW-0472">Membrane</keyword>
<evidence type="ECO:0000256" key="7">
    <source>
        <dbReference type="SAM" id="MobiDB-lite"/>
    </source>
</evidence>
<dbReference type="PRINTS" id="PR00730">
    <property type="entry name" value="THERMOLYSIN"/>
</dbReference>
<dbReference type="InterPro" id="IPR050728">
    <property type="entry name" value="Zinc_Metalloprotease_M4"/>
</dbReference>